<dbReference type="EMBL" id="CP037867">
    <property type="protein sequence ID" value="QBM28357.1"/>
    <property type="molecule type" value="Genomic_DNA"/>
</dbReference>
<dbReference type="Proteomes" id="UP000293912">
    <property type="component" value="Chromosome"/>
</dbReference>
<name>A0A4P6WXJ3_HYDPS</name>
<reference evidence="1 2" key="1">
    <citation type="submission" date="2019-03" db="EMBL/GenBank/DDBJ databases">
        <authorList>
            <person name="Sebastian G."/>
            <person name="Baumann P."/>
            <person name="Ruckert C."/>
            <person name="Kalinowski J."/>
            <person name="Nebel B."/>
            <person name="Takors R."/>
            <person name="Blombach B."/>
        </authorList>
    </citation>
    <scope>NUCLEOTIDE SEQUENCE [LARGE SCALE GENOMIC DNA]</scope>
    <source>
        <strain evidence="1 2">DSM 1084</strain>
    </source>
</reference>
<accession>A0A4P6WXJ3</accession>
<evidence type="ECO:0000313" key="2">
    <source>
        <dbReference type="Proteomes" id="UP000293912"/>
    </source>
</evidence>
<proteinExistence type="predicted"/>
<evidence type="ECO:0000313" key="1">
    <source>
        <dbReference type="EMBL" id="QBM28357.1"/>
    </source>
</evidence>
<organism evidence="1 2">
    <name type="scientific">Hydrogenophaga pseudoflava</name>
    <name type="common">Pseudomonas carboxydoflava</name>
    <dbReference type="NCBI Taxonomy" id="47421"/>
    <lineage>
        <taxon>Bacteria</taxon>
        <taxon>Pseudomonadati</taxon>
        <taxon>Pseudomonadota</taxon>
        <taxon>Betaproteobacteria</taxon>
        <taxon>Burkholderiales</taxon>
        <taxon>Comamonadaceae</taxon>
        <taxon>Hydrogenophaga</taxon>
    </lineage>
</organism>
<gene>
    <name evidence="1" type="ORF">HPF_11710</name>
</gene>
<dbReference type="KEGG" id="hpse:HPF_11710"/>
<protein>
    <submittedName>
        <fullName evidence="1">Uncharacterized protein</fullName>
    </submittedName>
</protein>
<sequence>MYQVEEFPEIWVDGCLRNSDGRLMFLSLYGRDGSIMQFLSALELGHTERGVDRFHLVGAGQRHPTEVENTDRLAKHSVRLPRQNLFGQLSHMWLYDKALQKPDRANRIAWVMHQRPPAGANASEANNADPREERLWRTVLDLCPVALLEHWREPVLTWCREKRAIEMLDDPVYPAIGRIEATRVSLSDHFVQFVSDGVRSGLLTP</sequence>
<dbReference type="AlphaFoldDB" id="A0A4P6WXJ3"/>
<keyword evidence="2" id="KW-1185">Reference proteome</keyword>
<dbReference type="RefSeq" id="WP_133156690.1">
    <property type="nucleotide sequence ID" value="NZ_CP037867.1"/>
</dbReference>